<reference evidence="2" key="1">
    <citation type="submission" date="2025-08" db="UniProtKB">
        <authorList>
            <consortium name="RefSeq"/>
        </authorList>
    </citation>
    <scope>IDENTIFICATION</scope>
    <source>
        <tissue evidence="2">Muscle</tissue>
    </source>
</reference>
<dbReference type="GeneID" id="104941520"/>
<protein>
    <submittedName>
        <fullName evidence="2">HMG domain-containing protein 3-like</fullName>
    </submittedName>
</protein>
<dbReference type="Proteomes" id="UP000504611">
    <property type="component" value="Unplaced"/>
</dbReference>
<dbReference type="RefSeq" id="XP_010764924.1">
    <property type="nucleotide sequence ID" value="XM_010766622.1"/>
</dbReference>
<dbReference type="OrthoDB" id="8948380at2759"/>
<name>A0A6I9ME53_9TELE</name>
<dbReference type="AlphaFoldDB" id="A0A6I9ME53"/>
<evidence type="ECO:0000313" key="1">
    <source>
        <dbReference type="Proteomes" id="UP000504611"/>
    </source>
</evidence>
<feature type="non-terminal residue" evidence="2">
    <location>
        <position position="253"/>
    </location>
</feature>
<gene>
    <name evidence="2" type="primary">LOC104941520</name>
</gene>
<dbReference type="PANTHER" id="PTHR17609:SF2">
    <property type="entry name" value="HMG DOMAIN-CONTAINING PROTEIN 3"/>
    <property type="match status" value="1"/>
</dbReference>
<keyword evidence="1" id="KW-1185">Reference proteome</keyword>
<proteinExistence type="predicted"/>
<evidence type="ECO:0000313" key="2">
    <source>
        <dbReference type="RefSeq" id="XP_010764924.1"/>
    </source>
</evidence>
<accession>A0A6I9ME53</accession>
<organism evidence="1 2">
    <name type="scientific">Notothenia coriiceps</name>
    <name type="common">black rockcod</name>
    <dbReference type="NCBI Taxonomy" id="8208"/>
    <lineage>
        <taxon>Eukaryota</taxon>
        <taxon>Metazoa</taxon>
        <taxon>Chordata</taxon>
        <taxon>Craniata</taxon>
        <taxon>Vertebrata</taxon>
        <taxon>Euteleostomi</taxon>
        <taxon>Actinopterygii</taxon>
        <taxon>Neopterygii</taxon>
        <taxon>Teleostei</taxon>
        <taxon>Neoteleostei</taxon>
        <taxon>Acanthomorphata</taxon>
        <taxon>Eupercaria</taxon>
        <taxon>Perciformes</taxon>
        <taxon>Notothenioidei</taxon>
        <taxon>Nototheniidae</taxon>
        <taxon>Notothenia</taxon>
    </lineage>
</organism>
<dbReference type="KEGG" id="ncc:104941520"/>
<dbReference type="InterPro" id="IPR039598">
    <property type="entry name" value="HMGXB3"/>
</dbReference>
<dbReference type="PANTHER" id="PTHR17609">
    <property type="entry name" value="HMG DOMAIN-CONTAINING PROTEIN 3"/>
    <property type="match status" value="1"/>
</dbReference>
<sequence>MCSLVDGRMNFLSFLPFKHLVSNLDLGLSTSRGRGRCKNPSCDYMYKNRHKPAVCPKCGCELTQKNAKGAKSESLLDPYQALSPAQTDVQRQNTLQLLHRSLQIPESETELQETLNLIQELNSLQIVLVQPSVQEHEGSAETETLVESGWPQFYESEATHCGLCHYPLFKGGQSTVAGQEDCLLLTETLIQTVTLQLKVCLNVQCLALHSFTDLHPGKPHYLPQLVHSYQTQQIELCVYFWELWISLLHYMLL</sequence>